<gene>
    <name evidence="8" type="ORF">GGQ97_000212</name>
</gene>
<keyword evidence="9" id="KW-1185">Reference proteome</keyword>
<evidence type="ECO:0000313" key="8">
    <source>
        <dbReference type="EMBL" id="NJC04419.1"/>
    </source>
</evidence>
<comment type="caution">
    <text evidence="8">The sequence shown here is derived from an EMBL/GenBank/DDBJ whole genome shotgun (WGS) entry which is preliminary data.</text>
</comment>
<evidence type="ECO:0000259" key="7">
    <source>
        <dbReference type="PROSITE" id="PS50850"/>
    </source>
</evidence>
<dbReference type="SUPFAM" id="SSF103473">
    <property type="entry name" value="MFS general substrate transporter"/>
    <property type="match status" value="1"/>
</dbReference>
<evidence type="ECO:0000256" key="6">
    <source>
        <dbReference type="SAM" id="Phobius"/>
    </source>
</evidence>
<dbReference type="InterPro" id="IPR020846">
    <property type="entry name" value="MFS_dom"/>
</dbReference>
<dbReference type="EMBL" id="JAATJC010000001">
    <property type="protein sequence ID" value="NJC04419.1"/>
    <property type="molecule type" value="Genomic_DNA"/>
</dbReference>
<feature type="transmembrane region" description="Helical" evidence="6">
    <location>
        <begin position="298"/>
        <end position="319"/>
    </location>
</feature>
<dbReference type="GO" id="GO:1990961">
    <property type="term" value="P:xenobiotic detoxification by transmembrane export across the plasma membrane"/>
    <property type="evidence" value="ECO:0007669"/>
    <property type="project" value="TreeGrafter"/>
</dbReference>
<feature type="transmembrane region" description="Helical" evidence="6">
    <location>
        <begin position="245"/>
        <end position="265"/>
    </location>
</feature>
<evidence type="ECO:0000256" key="4">
    <source>
        <dbReference type="ARBA" id="ARBA00022989"/>
    </source>
</evidence>
<evidence type="ECO:0000256" key="3">
    <source>
        <dbReference type="ARBA" id="ARBA00022692"/>
    </source>
</evidence>
<reference evidence="8 9" key="1">
    <citation type="submission" date="2020-03" db="EMBL/GenBank/DDBJ databases">
        <title>Genomic Encyclopedia of Type Strains, Phase IV (KMG-IV): sequencing the most valuable type-strain genomes for metagenomic binning, comparative biology and taxonomic classification.</title>
        <authorList>
            <person name="Goeker M."/>
        </authorList>
    </citation>
    <scope>NUCLEOTIDE SEQUENCE [LARGE SCALE GENOMIC DNA]</scope>
    <source>
        <strain evidence="8 9">DSM 16846</strain>
    </source>
</reference>
<feature type="transmembrane region" description="Helical" evidence="6">
    <location>
        <begin position="98"/>
        <end position="117"/>
    </location>
</feature>
<dbReference type="AlphaFoldDB" id="A0A7X6BEL9"/>
<feature type="transmembrane region" description="Helical" evidence="6">
    <location>
        <begin position="160"/>
        <end position="179"/>
    </location>
</feature>
<feature type="transmembrane region" description="Helical" evidence="6">
    <location>
        <begin position="71"/>
        <end position="92"/>
    </location>
</feature>
<feature type="transmembrane region" description="Helical" evidence="6">
    <location>
        <begin position="363"/>
        <end position="380"/>
    </location>
</feature>
<dbReference type="GO" id="GO:0022857">
    <property type="term" value="F:transmembrane transporter activity"/>
    <property type="evidence" value="ECO:0007669"/>
    <property type="project" value="InterPro"/>
</dbReference>
<dbReference type="RefSeq" id="WP_168067246.1">
    <property type="nucleotide sequence ID" value="NZ_JAATJC010000001.1"/>
</dbReference>
<feature type="transmembrane region" description="Helical" evidence="6">
    <location>
        <begin position="331"/>
        <end position="351"/>
    </location>
</feature>
<keyword evidence="5 6" id="KW-0472">Membrane</keyword>
<evidence type="ECO:0000256" key="2">
    <source>
        <dbReference type="ARBA" id="ARBA00022448"/>
    </source>
</evidence>
<keyword evidence="4 6" id="KW-1133">Transmembrane helix</keyword>
<accession>A0A7X6BEL9</accession>
<protein>
    <submittedName>
        <fullName evidence="8">DHA1 family bicyclomycin/chloramphenicol resistance-like MFS transporter</fullName>
    </submittedName>
</protein>
<feature type="transmembrane region" description="Helical" evidence="6">
    <location>
        <begin position="42"/>
        <end position="59"/>
    </location>
</feature>
<feature type="domain" description="Major facilitator superfamily (MFS) profile" evidence="7">
    <location>
        <begin position="5"/>
        <end position="387"/>
    </location>
</feature>
<evidence type="ECO:0000256" key="1">
    <source>
        <dbReference type="ARBA" id="ARBA00004141"/>
    </source>
</evidence>
<keyword evidence="2" id="KW-0813">Transport</keyword>
<sequence length="387" mass="39269">MNGARLVLLGAIAALGSLAIQMLVPALPDITASLVASSEDGQLLITGYLAVLAMGQLGWAPVADRIGRRPVILIGLLLFLAGTFACVVAQSLELLLGGRLLQAAGASSSLVTARAMATDGGKAGTAAAPLAVLTSVTLISPALAPVVGGIVVSLADWRMLFWLLAGLGVTGLLLAWRFLPETLAERTASVGPTAILRRYGAVAVRQRFLPLALANMLASAGFYLFLAVSPFVLEAAGATPAWSGLFYSVVASAIIAGTLLVPPIVRRWPQALWPAGSVVMLAGAAALCLSAAAPTAIFGLLAAMSLVALGSGLSGPALLAEAIERQRGEAASVASLFGTLQMGGAALLSTLAVRLAPSPPAEIAMIGGLMFASVLVRQWGRQALPQT</sequence>
<dbReference type="InterPro" id="IPR011701">
    <property type="entry name" value="MFS"/>
</dbReference>
<dbReference type="PANTHER" id="PTHR23502">
    <property type="entry name" value="MAJOR FACILITATOR SUPERFAMILY"/>
    <property type="match status" value="1"/>
</dbReference>
<comment type="subcellular location">
    <subcellularLocation>
        <location evidence="1">Membrane</location>
        <topology evidence="1">Multi-pass membrane protein</topology>
    </subcellularLocation>
</comment>
<dbReference type="Gene3D" id="1.20.1720.10">
    <property type="entry name" value="Multidrug resistance protein D"/>
    <property type="match status" value="1"/>
</dbReference>
<name>A0A7X6BEL9_9SPHN</name>
<feature type="transmembrane region" description="Helical" evidence="6">
    <location>
        <begin position="129"/>
        <end position="154"/>
    </location>
</feature>
<proteinExistence type="predicted"/>
<evidence type="ECO:0000256" key="5">
    <source>
        <dbReference type="ARBA" id="ARBA00023136"/>
    </source>
</evidence>
<dbReference type="GO" id="GO:0005886">
    <property type="term" value="C:plasma membrane"/>
    <property type="evidence" value="ECO:0007669"/>
    <property type="project" value="TreeGrafter"/>
</dbReference>
<dbReference type="InterPro" id="IPR036259">
    <property type="entry name" value="MFS_trans_sf"/>
</dbReference>
<keyword evidence="3 6" id="KW-0812">Transmembrane</keyword>
<dbReference type="Proteomes" id="UP000558192">
    <property type="component" value="Unassembled WGS sequence"/>
</dbReference>
<organism evidence="8 9">
    <name type="scientific">Sphingomonas kaistensis</name>
    <dbReference type="NCBI Taxonomy" id="298708"/>
    <lineage>
        <taxon>Bacteria</taxon>
        <taxon>Pseudomonadati</taxon>
        <taxon>Pseudomonadota</taxon>
        <taxon>Alphaproteobacteria</taxon>
        <taxon>Sphingomonadales</taxon>
        <taxon>Sphingomonadaceae</taxon>
        <taxon>Sphingomonas</taxon>
    </lineage>
</organism>
<feature type="transmembrane region" description="Helical" evidence="6">
    <location>
        <begin position="208"/>
        <end position="233"/>
    </location>
</feature>
<dbReference type="Pfam" id="PF07690">
    <property type="entry name" value="MFS_1"/>
    <property type="match status" value="1"/>
</dbReference>
<dbReference type="PROSITE" id="PS50850">
    <property type="entry name" value="MFS"/>
    <property type="match status" value="1"/>
</dbReference>
<feature type="transmembrane region" description="Helical" evidence="6">
    <location>
        <begin position="272"/>
        <end position="292"/>
    </location>
</feature>
<evidence type="ECO:0000313" key="9">
    <source>
        <dbReference type="Proteomes" id="UP000558192"/>
    </source>
</evidence>
<dbReference type="PANTHER" id="PTHR23502:SF132">
    <property type="entry name" value="POLYAMINE TRANSPORTER 2-RELATED"/>
    <property type="match status" value="1"/>
</dbReference>